<protein>
    <submittedName>
        <fullName evidence="1">Uncharacterized protein</fullName>
    </submittedName>
</protein>
<dbReference type="HOGENOM" id="CLU_2890345_0_0_1"/>
<organism evidence="1 2">
    <name type="scientific">Theobroma cacao</name>
    <name type="common">Cacao</name>
    <name type="synonym">Cocoa</name>
    <dbReference type="NCBI Taxonomy" id="3641"/>
    <lineage>
        <taxon>Eukaryota</taxon>
        <taxon>Viridiplantae</taxon>
        <taxon>Streptophyta</taxon>
        <taxon>Embryophyta</taxon>
        <taxon>Tracheophyta</taxon>
        <taxon>Spermatophyta</taxon>
        <taxon>Magnoliopsida</taxon>
        <taxon>eudicotyledons</taxon>
        <taxon>Gunneridae</taxon>
        <taxon>Pentapetalae</taxon>
        <taxon>rosids</taxon>
        <taxon>malvids</taxon>
        <taxon>Malvales</taxon>
        <taxon>Malvaceae</taxon>
        <taxon>Byttnerioideae</taxon>
        <taxon>Theobroma</taxon>
    </lineage>
</organism>
<evidence type="ECO:0000313" key="1">
    <source>
        <dbReference type="EMBL" id="EOY30577.1"/>
    </source>
</evidence>
<dbReference type="EMBL" id="CM001887">
    <property type="protein sequence ID" value="EOY30577.1"/>
    <property type="molecule type" value="Genomic_DNA"/>
</dbReference>
<proteinExistence type="predicted"/>
<gene>
    <name evidence="1" type="ORF">TCM_037737</name>
</gene>
<dbReference type="Proteomes" id="UP000026915">
    <property type="component" value="Chromosome 9"/>
</dbReference>
<reference evidence="1 2" key="1">
    <citation type="journal article" date="2013" name="Genome Biol.">
        <title>The genome sequence of the most widely cultivated cacao type and its use to identify candidate genes regulating pod color.</title>
        <authorList>
            <person name="Motamayor J.C."/>
            <person name="Mockaitis K."/>
            <person name="Schmutz J."/>
            <person name="Haiminen N."/>
            <person name="Iii D.L."/>
            <person name="Cornejo O."/>
            <person name="Findley S.D."/>
            <person name="Zheng P."/>
            <person name="Utro F."/>
            <person name="Royaert S."/>
            <person name="Saski C."/>
            <person name="Jenkins J."/>
            <person name="Podicheti R."/>
            <person name="Zhao M."/>
            <person name="Scheffler B.E."/>
            <person name="Stack J.C."/>
            <person name="Feltus F.A."/>
            <person name="Mustiga G.M."/>
            <person name="Amores F."/>
            <person name="Phillips W."/>
            <person name="Marelli J.P."/>
            <person name="May G.D."/>
            <person name="Shapiro H."/>
            <person name="Ma J."/>
            <person name="Bustamante C.D."/>
            <person name="Schnell R.J."/>
            <person name="Main D."/>
            <person name="Gilbert D."/>
            <person name="Parida L."/>
            <person name="Kuhn D.N."/>
        </authorList>
    </citation>
    <scope>NUCLEOTIDE SEQUENCE [LARGE SCALE GENOMIC DNA]</scope>
    <source>
        <strain evidence="2">cv. Matina 1-6</strain>
    </source>
</reference>
<sequence length="63" mass="6999">MPAKPLKTTPFRPVFPASVCLSETTPFCPPKPRLDLSHSRFDLNKIEIPRLNLGSTYLTTGSI</sequence>
<keyword evidence="2" id="KW-1185">Reference proteome</keyword>
<dbReference type="Gramene" id="EOY30577">
    <property type="protein sequence ID" value="EOY30577"/>
    <property type="gene ID" value="TCM_037737"/>
</dbReference>
<evidence type="ECO:0000313" key="2">
    <source>
        <dbReference type="Proteomes" id="UP000026915"/>
    </source>
</evidence>
<accession>A0A061GN52</accession>
<name>A0A061GN52_THECC</name>
<dbReference type="AlphaFoldDB" id="A0A061GN52"/>
<dbReference type="InParanoid" id="A0A061GN52"/>